<evidence type="ECO:0000256" key="2">
    <source>
        <dbReference type="ARBA" id="ARBA00022801"/>
    </source>
</evidence>
<accession>A0A0G3H6F9</accession>
<keyword evidence="3 8" id="KW-0347">Helicase</keyword>
<dbReference type="InterPro" id="IPR057342">
    <property type="entry name" value="DEXDc_RapA"/>
</dbReference>
<evidence type="ECO:0000256" key="4">
    <source>
        <dbReference type="ARBA" id="ARBA00022840"/>
    </source>
</evidence>
<protein>
    <submittedName>
        <fullName evidence="8">Helicase family protein</fullName>
    </submittedName>
</protein>
<dbReference type="PANTHER" id="PTHR45766">
    <property type="entry name" value="DNA ANNEALING HELICASE AND ENDONUCLEASE ZRANB3 FAMILY MEMBER"/>
    <property type="match status" value="1"/>
</dbReference>
<name>A0A0G3H6F9_9CORY</name>
<dbReference type="RefSeq" id="WP_236690112.1">
    <property type="nucleotide sequence ID" value="NZ_CP011542.1"/>
</dbReference>
<dbReference type="CDD" id="cd18011">
    <property type="entry name" value="DEXDc_RapA"/>
    <property type="match status" value="1"/>
</dbReference>
<dbReference type="PROSITE" id="PS51192">
    <property type="entry name" value="HELICASE_ATP_BIND_1"/>
    <property type="match status" value="1"/>
</dbReference>
<dbReference type="InterPro" id="IPR049730">
    <property type="entry name" value="SNF2/RAD54-like_C"/>
</dbReference>
<evidence type="ECO:0000259" key="7">
    <source>
        <dbReference type="PROSITE" id="PS51194"/>
    </source>
</evidence>
<sequence length="960" mass="109372">MSKNALSGLTDHQAKYFANQLERSYANDHVGKLAGLLFDAQVEPKPHQIDAALFALQTPYMKGVILADEVGLGKTVEAGIVLTQYWAERKRRILIVAPASLRQQWKQELWEKFFLPAELLDKKSLPNLLSAASSNNPTVLIASYEFVCANKEQLLRHWDLIVADEAHRLRNFWTGRSKIAEAVAEIFRNASKVVLLTATPLQNKLEELYGLVSTFDPKFFHSIEAFRERYIKGNALVGGDDLADRIRGISKRTLRRDAEKYIRFTQRIPLTIEFDSSPVEKELYNLVDDYLQRDNLYAFASSQRFLSAMIIRKRLGSSTHAVAATLENIADRLESELNAGVLRNSRGALFDYESHDLTSDEHEAFEAVDADKPETIDSAIKHEIRSEIADLRGFAELARSITLNQKAVHVKEALDRGFEKLREVGAPEKAIIFTDSTVTQQYLAEHLKTIGYGDGLVLFNGTNNSEAATKIYQDWLRENQGSDIITGIPTADRRKALVDYFREHGTIMIATEAASEGVNLQFASMLINYDLPWNPQRVEQRIGRIHRFGQKFNVVIANFSNKGNVAEQRILELLGEKFQLFSSVFGASDEILGSIEDGIDMERRINEILSEFKTAEEINAAFDRLAEEYSQEINAEMSKAKAKVFDNLDPHVQDRLKDYDRQSGIVLNQFERLLLALTQYKLENFADFESDGHNFRLHTAPVNGTQTGDYYFKSTPRDNAHQYRYVSPLARFVIDSALEAETPNVELSFGLADSERVSTAVKKLSGKSGQLTVKKLTFKIQANGEDLSESYLLAAATTDDGQLLDNEFVDDILNLQVTDVSESSEIRESELELALAEQAKTYDNEVKTRNSHYFNEQEEVIHRNIQDRKAEHEKRIRELEAKIKDYRKQSKQATDAMESLAWKRKANQLEDKIDELDESFRREKRKLRDESDDYLVSVEQSLKGSEEEEHLFSIRWRITE</sequence>
<dbReference type="EMBL" id="CP011542">
    <property type="protein sequence ID" value="AKK06692.1"/>
    <property type="molecule type" value="Genomic_DNA"/>
</dbReference>
<organism evidence="8 9">
    <name type="scientific">Corynebacterium mustelae</name>
    <dbReference type="NCBI Taxonomy" id="571915"/>
    <lineage>
        <taxon>Bacteria</taxon>
        <taxon>Bacillati</taxon>
        <taxon>Actinomycetota</taxon>
        <taxon>Actinomycetes</taxon>
        <taxon>Mycobacteriales</taxon>
        <taxon>Corynebacteriaceae</taxon>
        <taxon>Corynebacterium</taxon>
    </lineage>
</organism>
<dbReference type="InterPro" id="IPR014001">
    <property type="entry name" value="Helicase_ATP-bd"/>
</dbReference>
<dbReference type="STRING" id="571915.CMUST_11905"/>
<feature type="domain" description="Helicase ATP-binding" evidence="6">
    <location>
        <begin position="55"/>
        <end position="218"/>
    </location>
</feature>
<reference evidence="9" key="2">
    <citation type="submission" date="2015-05" db="EMBL/GenBank/DDBJ databases">
        <title>Complete genome sequence of Corynebacterium mustelae DSM 45274, isolated from various tissues of a male ferret with lethal sepsis.</title>
        <authorList>
            <person name="Ruckert C."/>
            <person name="Albersmeier A."/>
            <person name="Winkler A."/>
            <person name="Tauch A."/>
        </authorList>
    </citation>
    <scope>NUCLEOTIDE SEQUENCE [LARGE SCALE GENOMIC DNA]</scope>
    <source>
        <strain evidence="9">DSM 45274</strain>
    </source>
</reference>
<dbReference type="Pfam" id="PF00271">
    <property type="entry name" value="Helicase_C"/>
    <property type="match status" value="1"/>
</dbReference>
<dbReference type="GO" id="GO:0016787">
    <property type="term" value="F:hydrolase activity"/>
    <property type="evidence" value="ECO:0007669"/>
    <property type="project" value="UniProtKB-KW"/>
</dbReference>
<evidence type="ECO:0000256" key="1">
    <source>
        <dbReference type="ARBA" id="ARBA00022741"/>
    </source>
</evidence>
<dbReference type="InterPro" id="IPR000330">
    <property type="entry name" value="SNF2_N"/>
</dbReference>
<dbReference type="InterPro" id="IPR001650">
    <property type="entry name" value="Helicase_C-like"/>
</dbReference>
<dbReference type="InterPro" id="IPR027417">
    <property type="entry name" value="P-loop_NTPase"/>
</dbReference>
<dbReference type="PROSITE" id="PS51194">
    <property type="entry name" value="HELICASE_CTER"/>
    <property type="match status" value="1"/>
</dbReference>
<evidence type="ECO:0000313" key="9">
    <source>
        <dbReference type="Proteomes" id="UP000035199"/>
    </source>
</evidence>
<evidence type="ECO:0000313" key="8">
    <source>
        <dbReference type="EMBL" id="AKK06692.1"/>
    </source>
</evidence>
<dbReference type="SMART" id="SM00487">
    <property type="entry name" value="DEXDc"/>
    <property type="match status" value="1"/>
</dbReference>
<feature type="domain" description="Helicase C-terminal" evidence="7">
    <location>
        <begin position="413"/>
        <end position="626"/>
    </location>
</feature>
<reference evidence="8 9" key="1">
    <citation type="journal article" date="2015" name="Genome Announc.">
        <title>Complete Genome Sequence of the Type Strain Corynebacterium mustelae DSM 45274, Isolated from Various Tissues of a Male Ferret with Lethal Sepsis.</title>
        <authorList>
            <person name="Ruckert C."/>
            <person name="Eimer J."/>
            <person name="Winkler A."/>
            <person name="Tauch A."/>
        </authorList>
    </citation>
    <scope>NUCLEOTIDE SEQUENCE [LARGE SCALE GENOMIC DNA]</scope>
    <source>
        <strain evidence="8 9">DSM 45274</strain>
    </source>
</reference>
<dbReference type="CDD" id="cd18793">
    <property type="entry name" value="SF2_C_SNF"/>
    <property type="match status" value="1"/>
</dbReference>
<dbReference type="PATRIC" id="fig|571915.4.peg.2543"/>
<evidence type="ECO:0000256" key="3">
    <source>
        <dbReference type="ARBA" id="ARBA00022806"/>
    </source>
</evidence>
<keyword evidence="2" id="KW-0378">Hydrolase</keyword>
<evidence type="ECO:0000259" key="6">
    <source>
        <dbReference type="PROSITE" id="PS51192"/>
    </source>
</evidence>
<keyword evidence="9" id="KW-1185">Reference proteome</keyword>
<keyword evidence="1" id="KW-0547">Nucleotide-binding</keyword>
<dbReference type="AlphaFoldDB" id="A0A0G3H6F9"/>
<keyword evidence="4" id="KW-0067">ATP-binding</keyword>
<evidence type="ECO:0000256" key="5">
    <source>
        <dbReference type="SAM" id="Coils"/>
    </source>
</evidence>
<dbReference type="Pfam" id="PF00176">
    <property type="entry name" value="SNF2-rel_dom"/>
    <property type="match status" value="1"/>
</dbReference>
<dbReference type="Proteomes" id="UP000035199">
    <property type="component" value="Chromosome"/>
</dbReference>
<keyword evidence="5" id="KW-0175">Coiled coil</keyword>
<dbReference type="KEGG" id="cmv:CMUST_11905"/>
<dbReference type="SUPFAM" id="SSF52540">
    <property type="entry name" value="P-loop containing nucleoside triphosphate hydrolases"/>
    <property type="match status" value="2"/>
</dbReference>
<feature type="coiled-coil region" evidence="5">
    <location>
        <begin position="855"/>
        <end position="933"/>
    </location>
</feature>
<dbReference type="PANTHER" id="PTHR45766:SF6">
    <property type="entry name" value="SWI_SNF-RELATED MATRIX-ASSOCIATED ACTIN-DEPENDENT REGULATOR OF CHROMATIN SUBFAMILY A-LIKE PROTEIN 1"/>
    <property type="match status" value="1"/>
</dbReference>
<dbReference type="Gene3D" id="3.40.50.300">
    <property type="entry name" value="P-loop containing nucleotide triphosphate hydrolases"/>
    <property type="match status" value="1"/>
</dbReference>
<dbReference type="SMART" id="SM00490">
    <property type="entry name" value="HELICc"/>
    <property type="match status" value="1"/>
</dbReference>
<dbReference type="Gene3D" id="3.40.50.10810">
    <property type="entry name" value="Tandem AAA-ATPase domain"/>
    <property type="match status" value="1"/>
</dbReference>
<dbReference type="GO" id="GO:0005524">
    <property type="term" value="F:ATP binding"/>
    <property type="evidence" value="ECO:0007669"/>
    <property type="project" value="UniProtKB-KW"/>
</dbReference>
<proteinExistence type="predicted"/>
<gene>
    <name evidence="8" type="ORF">CMUST_11905</name>
</gene>
<dbReference type="GO" id="GO:0004386">
    <property type="term" value="F:helicase activity"/>
    <property type="evidence" value="ECO:0007669"/>
    <property type="project" value="UniProtKB-KW"/>
</dbReference>
<dbReference type="InterPro" id="IPR038718">
    <property type="entry name" value="SNF2-like_sf"/>
</dbReference>